<dbReference type="GO" id="GO:0046052">
    <property type="term" value="P:UTP catabolic process"/>
    <property type="evidence" value="ECO:0007669"/>
    <property type="project" value="TreeGrafter"/>
</dbReference>
<organism evidence="2 3">
    <name type="scientific">Acetivibrio thermocellus AD2</name>
    <dbReference type="NCBI Taxonomy" id="1138384"/>
    <lineage>
        <taxon>Bacteria</taxon>
        <taxon>Bacillati</taxon>
        <taxon>Bacillota</taxon>
        <taxon>Clostridia</taxon>
        <taxon>Eubacteriales</taxon>
        <taxon>Oscillospiraceae</taxon>
        <taxon>Acetivibrio</taxon>
    </lineage>
</organism>
<dbReference type="InterPro" id="IPR048011">
    <property type="entry name" value="NTP-PPase_MazG-like_C"/>
</dbReference>
<dbReference type="GO" id="GO:0046047">
    <property type="term" value="P:TTP catabolic process"/>
    <property type="evidence" value="ECO:0007669"/>
    <property type="project" value="TreeGrafter"/>
</dbReference>
<feature type="domain" description="NTP pyrophosphohydrolase MazG-like" evidence="1">
    <location>
        <begin position="167"/>
        <end position="227"/>
    </location>
</feature>
<dbReference type="CDD" id="cd11528">
    <property type="entry name" value="NTP-PPase_MazG_Nterm"/>
    <property type="match status" value="1"/>
</dbReference>
<evidence type="ECO:0000313" key="3">
    <source>
        <dbReference type="Proteomes" id="UP000223596"/>
    </source>
</evidence>
<gene>
    <name evidence="2" type="ORF">M972_11251</name>
</gene>
<dbReference type="GO" id="GO:0006203">
    <property type="term" value="P:dGTP catabolic process"/>
    <property type="evidence" value="ECO:0007669"/>
    <property type="project" value="TreeGrafter"/>
</dbReference>
<dbReference type="CDD" id="cd11529">
    <property type="entry name" value="NTP-PPase_MazG_Cterm"/>
    <property type="match status" value="1"/>
</dbReference>
<dbReference type="PANTHER" id="PTHR30522">
    <property type="entry name" value="NUCLEOSIDE TRIPHOSPHATE PYROPHOSPHOHYDROLASE"/>
    <property type="match status" value="1"/>
</dbReference>
<dbReference type="AlphaFoldDB" id="A0AB36TBX2"/>
<protein>
    <submittedName>
        <fullName evidence="2">Tetrapyrrole methylase family protein/MazG family protein</fullName>
    </submittedName>
</protein>
<dbReference type="SUPFAM" id="SSF101386">
    <property type="entry name" value="all-alpha NTP pyrophosphatases"/>
    <property type="match status" value="2"/>
</dbReference>
<evidence type="ECO:0000259" key="1">
    <source>
        <dbReference type="Pfam" id="PF03819"/>
    </source>
</evidence>
<dbReference type="InterPro" id="IPR048015">
    <property type="entry name" value="NTP-PPase_MazG-like_N"/>
</dbReference>
<dbReference type="NCBIfam" id="TIGR00444">
    <property type="entry name" value="mazG"/>
    <property type="match status" value="1"/>
</dbReference>
<dbReference type="Pfam" id="PF03819">
    <property type="entry name" value="MazG"/>
    <property type="match status" value="2"/>
</dbReference>
<accession>A0AB36TBX2</accession>
<evidence type="ECO:0000313" key="2">
    <source>
        <dbReference type="EMBL" id="PFH01519.1"/>
    </source>
</evidence>
<name>A0AB36TBX2_ACETH</name>
<dbReference type="GO" id="GO:0046076">
    <property type="term" value="P:dTTP catabolic process"/>
    <property type="evidence" value="ECO:0007669"/>
    <property type="project" value="TreeGrafter"/>
</dbReference>
<dbReference type="NCBIfam" id="NF007113">
    <property type="entry name" value="PRK09562.1"/>
    <property type="match status" value="1"/>
</dbReference>
<keyword evidence="2" id="KW-0489">Methyltransferase</keyword>
<keyword evidence="2" id="KW-0808">Transferase</keyword>
<sequence>MIKEKYTFDDLVEIMKILRSENGCPWDREQNHESLKKYLIEETYEVLEVIDLNDKKRLCEELGDLLLQIVFHAQIASEDNEFDINDVITGICRKMVQRHTHVFGTDKADTAEEVLANWEEIKKKEKGMESQTEVLKSVPSNLPALMRSYKVQQKASQVGFDWKDIDSVFEKVYEEINELRDVYKSKDVERINDELGDVLFSIVNLSRFLKVQPELALMGSVNKFIERFEFIEKEAAKSGRTLSEMSLDEMDELWNKAKTKI</sequence>
<dbReference type="PANTHER" id="PTHR30522:SF0">
    <property type="entry name" value="NUCLEOSIDE TRIPHOSPHATE PYROPHOSPHOHYDROLASE"/>
    <property type="match status" value="1"/>
</dbReference>
<dbReference type="GO" id="GO:0006950">
    <property type="term" value="P:response to stress"/>
    <property type="evidence" value="ECO:0007669"/>
    <property type="project" value="UniProtKB-ARBA"/>
</dbReference>
<dbReference type="RefSeq" id="WP_003515434.1">
    <property type="nucleotide sequence ID" value="NZ_CP013828.1"/>
</dbReference>
<dbReference type="InterPro" id="IPR011551">
    <property type="entry name" value="NTP_PyrPHydrolase_MazG"/>
</dbReference>
<dbReference type="GO" id="GO:0008168">
    <property type="term" value="F:methyltransferase activity"/>
    <property type="evidence" value="ECO:0007669"/>
    <property type="project" value="UniProtKB-KW"/>
</dbReference>
<feature type="domain" description="NTP pyrophosphohydrolase MazG-like" evidence="1">
    <location>
        <begin position="30"/>
        <end position="103"/>
    </location>
</feature>
<dbReference type="EMBL" id="PDBW01000001">
    <property type="protein sequence ID" value="PFH01519.1"/>
    <property type="molecule type" value="Genomic_DNA"/>
</dbReference>
<proteinExistence type="predicted"/>
<dbReference type="FunFam" id="1.10.287.1080:FF:000003">
    <property type="entry name" value="Nucleoside triphosphate pyrophosphohydrolase"/>
    <property type="match status" value="1"/>
</dbReference>
<dbReference type="GO" id="GO:0046081">
    <property type="term" value="P:dUTP catabolic process"/>
    <property type="evidence" value="ECO:0007669"/>
    <property type="project" value="TreeGrafter"/>
</dbReference>
<dbReference type="Proteomes" id="UP000223596">
    <property type="component" value="Unassembled WGS sequence"/>
</dbReference>
<dbReference type="FunFam" id="1.10.287.1080:FF:000001">
    <property type="entry name" value="Nucleoside triphosphate pyrophosphohydrolase"/>
    <property type="match status" value="1"/>
</dbReference>
<dbReference type="GO" id="GO:0032259">
    <property type="term" value="P:methylation"/>
    <property type="evidence" value="ECO:0007669"/>
    <property type="project" value="UniProtKB-KW"/>
</dbReference>
<dbReference type="GO" id="GO:0047429">
    <property type="term" value="F:nucleoside triphosphate diphosphatase activity"/>
    <property type="evidence" value="ECO:0007669"/>
    <property type="project" value="InterPro"/>
</dbReference>
<dbReference type="InterPro" id="IPR004518">
    <property type="entry name" value="MazG-like_dom"/>
</dbReference>
<dbReference type="GO" id="GO:0046061">
    <property type="term" value="P:dATP catabolic process"/>
    <property type="evidence" value="ECO:0007669"/>
    <property type="project" value="TreeGrafter"/>
</dbReference>
<comment type="caution">
    <text evidence="2">The sequence shown here is derived from an EMBL/GenBank/DDBJ whole genome shotgun (WGS) entry which is preliminary data.</text>
</comment>
<dbReference type="Gene3D" id="1.10.287.1080">
    <property type="entry name" value="MazG-like"/>
    <property type="match status" value="2"/>
</dbReference>
<reference evidence="2 3" key="1">
    <citation type="submission" date="2017-09" db="EMBL/GenBank/DDBJ databases">
        <title>Evaluation of Pacific Biosciences Sequencing Technology to Finishing C. thermocellum Genome Sequences.</title>
        <authorList>
            <person name="Brown S."/>
        </authorList>
    </citation>
    <scope>NUCLEOTIDE SEQUENCE [LARGE SCALE GENOMIC DNA]</scope>
    <source>
        <strain evidence="2 3">AD2</strain>
    </source>
</reference>